<keyword evidence="3" id="KW-1185">Reference proteome</keyword>
<dbReference type="PANTHER" id="PTHR30244:SF30">
    <property type="entry name" value="BLR5990 PROTEIN"/>
    <property type="match status" value="1"/>
</dbReference>
<comment type="caution">
    <text evidence="2">The sequence shown here is derived from an EMBL/GenBank/DDBJ whole genome shotgun (WGS) entry which is preliminary data.</text>
</comment>
<sequence>MIPVNVPLLNGNEKKYLEECIDSGWISSEGPFVSRFENEFSKYVGKDYGIAVSNGSAALDVAIKALNFEKGSEVICPTFTIISPVQSLISQGLVPVLVDSNEDTWNMDVHQIEAKITSKTKAILVVHIYGLPVDMNPILQLAKKYNLKIIEDAAEMHGQTYNGKKCGAFGDVSIFSFYPNKHITTGEGGMILTSDANIAERCKKLRNLCFEKERRFVHKEIGWNYRMTNMQAALGVAQLEQIDTIIQRKRAIGKKYNEHFSNKIDLHLPLAQTEYAENIYWVYGLIAKTEEQSVRVQKKLGELKIGTRPFFWCMHEQPVFNNLGFFNSNKFPVAEKLARNGFYIPSGLGITNTQIDEVAENLIKIIANG</sequence>
<dbReference type="PANTHER" id="PTHR30244">
    <property type="entry name" value="TRANSAMINASE"/>
    <property type="match status" value="1"/>
</dbReference>
<dbReference type="InterPro" id="IPR000653">
    <property type="entry name" value="DegT/StrS_aminotransferase"/>
</dbReference>
<organism evidence="2 3">
    <name type="scientific">Winogradskyella poriferorum</name>
    <dbReference type="NCBI Taxonomy" id="307627"/>
    <lineage>
        <taxon>Bacteria</taxon>
        <taxon>Pseudomonadati</taxon>
        <taxon>Bacteroidota</taxon>
        <taxon>Flavobacteriia</taxon>
        <taxon>Flavobacteriales</taxon>
        <taxon>Flavobacteriaceae</taxon>
        <taxon>Winogradskyella</taxon>
    </lineage>
</organism>
<comment type="similarity">
    <text evidence="1">Belongs to the DegT/DnrJ/EryC1 family.</text>
</comment>
<dbReference type="Gene3D" id="3.90.1150.10">
    <property type="entry name" value="Aspartate Aminotransferase, domain 1"/>
    <property type="match status" value="1"/>
</dbReference>
<name>A0ABU7W8T1_9FLAO</name>
<evidence type="ECO:0000256" key="1">
    <source>
        <dbReference type="RuleBase" id="RU004508"/>
    </source>
</evidence>
<keyword evidence="2" id="KW-0808">Transferase</keyword>
<dbReference type="Gene3D" id="3.40.640.10">
    <property type="entry name" value="Type I PLP-dependent aspartate aminotransferase-like (Major domain)"/>
    <property type="match status" value="1"/>
</dbReference>
<proteinExistence type="inferred from homology"/>
<dbReference type="PIRSF" id="PIRSF000390">
    <property type="entry name" value="PLP_StrS"/>
    <property type="match status" value="1"/>
</dbReference>
<dbReference type="RefSeq" id="WP_331811069.1">
    <property type="nucleotide sequence ID" value="NZ_JAZHOU010000007.1"/>
</dbReference>
<dbReference type="Pfam" id="PF01041">
    <property type="entry name" value="DegT_DnrJ_EryC1"/>
    <property type="match status" value="1"/>
</dbReference>
<keyword evidence="2" id="KW-0032">Aminotransferase</keyword>
<reference evidence="2 3" key="1">
    <citation type="submission" date="2024-02" db="EMBL/GenBank/DDBJ databases">
        <title>Winogradskyella poriferorum JCM 12885.</title>
        <authorList>
            <person name="Zhang D.-F."/>
            <person name="Fu Z.-Y."/>
        </authorList>
    </citation>
    <scope>NUCLEOTIDE SEQUENCE [LARGE SCALE GENOMIC DNA]</scope>
    <source>
        <strain evidence="2 3">JCM 12885</strain>
    </source>
</reference>
<dbReference type="EMBL" id="JAZHOU010000007">
    <property type="protein sequence ID" value="MEF3080368.1"/>
    <property type="molecule type" value="Genomic_DNA"/>
</dbReference>
<evidence type="ECO:0000313" key="3">
    <source>
        <dbReference type="Proteomes" id="UP001356704"/>
    </source>
</evidence>
<gene>
    <name evidence="2" type="ORF">V1468_15240</name>
</gene>
<dbReference type="InterPro" id="IPR015424">
    <property type="entry name" value="PyrdxlP-dep_Trfase"/>
</dbReference>
<dbReference type="EC" id="2.6.1.-" evidence="2"/>
<dbReference type="InterPro" id="IPR015421">
    <property type="entry name" value="PyrdxlP-dep_Trfase_major"/>
</dbReference>
<dbReference type="Proteomes" id="UP001356704">
    <property type="component" value="Unassembled WGS sequence"/>
</dbReference>
<accession>A0ABU7W8T1</accession>
<dbReference type="InterPro" id="IPR015422">
    <property type="entry name" value="PyrdxlP-dep_Trfase_small"/>
</dbReference>
<protein>
    <submittedName>
        <fullName evidence="2">DegT/DnrJ/EryC1/StrS family aminotransferase</fullName>
        <ecNumber evidence="2">2.6.1.-</ecNumber>
    </submittedName>
</protein>
<dbReference type="GO" id="GO:0008483">
    <property type="term" value="F:transaminase activity"/>
    <property type="evidence" value="ECO:0007669"/>
    <property type="project" value="UniProtKB-KW"/>
</dbReference>
<dbReference type="CDD" id="cd00616">
    <property type="entry name" value="AHBA_syn"/>
    <property type="match status" value="1"/>
</dbReference>
<keyword evidence="1" id="KW-0663">Pyridoxal phosphate</keyword>
<dbReference type="SUPFAM" id="SSF53383">
    <property type="entry name" value="PLP-dependent transferases"/>
    <property type="match status" value="1"/>
</dbReference>
<evidence type="ECO:0000313" key="2">
    <source>
        <dbReference type="EMBL" id="MEF3080368.1"/>
    </source>
</evidence>